<organism evidence="12 13">
    <name type="scientific">Micromonospora viridifaciens</name>
    <dbReference type="NCBI Taxonomy" id="1881"/>
    <lineage>
        <taxon>Bacteria</taxon>
        <taxon>Bacillati</taxon>
        <taxon>Actinomycetota</taxon>
        <taxon>Actinomycetes</taxon>
        <taxon>Micromonosporales</taxon>
        <taxon>Micromonosporaceae</taxon>
        <taxon>Micromonospora</taxon>
    </lineage>
</organism>
<keyword evidence="4" id="KW-0808">Transferase</keyword>
<evidence type="ECO:0000256" key="5">
    <source>
        <dbReference type="ARBA" id="ARBA00022727"/>
    </source>
</evidence>
<dbReference type="EMBL" id="LT607411">
    <property type="protein sequence ID" value="SCE64935.1"/>
    <property type="molecule type" value="Genomic_DNA"/>
</dbReference>
<keyword evidence="5" id="KW-0545">Nucleotide biosynthesis</keyword>
<dbReference type="PANTHER" id="PTHR10344">
    <property type="entry name" value="THYMIDYLATE KINASE"/>
    <property type="match status" value="1"/>
</dbReference>
<evidence type="ECO:0000256" key="3">
    <source>
        <dbReference type="ARBA" id="ARBA00017144"/>
    </source>
</evidence>
<dbReference type="NCBIfam" id="TIGR00041">
    <property type="entry name" value="DTMP_kinase"/>
    <property type="match status" value="1"/>
</dbReference>
<keyword evidence="8" id="KW-0067">ATP-binding</keyword>
<dbReference type="EC" id="2.7.4.9" evidence="2"/>
<comment type="catalytic activity">
    <reaction evidence="9">
        <text>dTMP + ATP = dTDP + ADP</text>
        <dbReference type="Rhea" id="RHEA:13517"/>
        <dbReference type="ChEBI" id="CHEBI:30616"/>
        <dbReference type="ChEBI" id="CHEBI:58369"/>
        <dbReference type="ChEBI" id="CHEBI:63528"/>
        <dbReference type="ChEBI" id="CHEBI:456216"/>
        <dbReference type="EC" id="2.7.4.9"/>
    </reaction>
</comment>
<dbReference type="PANTHER" id="PTHR10344:SF4">
    <property type="entry name" value="UMP-CMP KINASE 2, MITOCHONDRIAL"/>
    <property type="match status" value="1"/>
</dbReference>
<dbReference type="GO" id="GO:0005524">
    <property type="term" value="F:ATP binding"/>
    <property type="evidence" value="ECO:0007669"/>
    <property type="project" value="UniProtKB-KW"/>
</dbReference>
<dbReference type="InterPro" id="IPR018095">
    <property type="entry name" value="Thymidylate_kin_CS"/>
</dbReference>
<reference evidence="13" key="1">
    <citation type="submission" date="2016-06" db="EMBL/GenBank/DDBJ databases">
        <authorList>
            <person name="Varghese N."/>
            <person name="Submissions Spin"/>
        </authorList>
    </citation>
    <scope>NUCLEOTIDE SEQUENCE [LARGE SCALE GENOMIC DNA]</scope>
    <source>
        <strain evidence="13">DSM 43909</strain>
    </source>
</reference>
<evidence type="ECO:0000313" key="12">
    <source>
        <dbReference type="EMBL" id="SCE64935.1"/>
    </source>
</evidence>
<dbReference type="GO" id="GO:0006233">
    <property type="term" value="P:dTDP biosynthetic process"/>
    <property type="evidence" value="ECO:0007669"/>
    <property type="project" value="InterPro"/>
</dbReference>
<evidence type="ECO:0000313" key="13">
    <source>
        <dbReference type="Proteomes" id="UP000198242"/>
    </source>
</evidence>
<dbReference type="SUPFAM" id="SSF52540">
    <property type="entry name" value="P-loop containing nucleoside triphosphate hydrolases"/>
    <property type="match status" value="2"/>
</dbReference>
<evidence type="ECO:0000256" key="2">
    <source>
        <dbReference type="ARBA" id="ARBA00012980"/>
    </source>
</evidence>
<evidence type="ECO:0000256" key="10">
    <source>
        <dbReference type="SAM" id="MobiDB-lite"/>
    </source>
</evidence>
<proteinExistence type="inferred from homology"/>
<dbReference type="InterPro" id="IPR018094">
    <property type="entry name" value="Thymidylate_kinase"/>
</dbReference>
<feature type="region of interest" description="Disordered" evidence="10">
    <location>
        <begin position="133"/>
        <end position="219"/>
    </location>
</feature>
<dbReference type="GO" id="GO:0006227">
    <property type="term" value="P:dUDP biosynthetic process"/>
    <property type="evidence" value="ECO:0007669"/>
    <property type="project" value="TreeGrafter"/>
</dbReference>
<evidence type="ECO:0000256" key="4">
    <source>
        <dbReference type="ARBA" id="ARBA00022679"/>
    </source>
</evidence>
<evidence type="ECO:0000256" key="9">
    <source>
        <dbReference type="ARBA" id="ARBA00048743"/>
    </source>
</evidence>
<evidence type="ECO:0000256" key="1">
    <source>
        <dbReference type="ARBA" id="ARBA00009776"/>
    </source>
</evidence>
<evidence type="ECO:0000259" key="11">
    <source>
        <dbReference type="Pfam" id="PF02223"/>
    </source>
</evidence>
<dbReference type="GO" id="GO:0004798">
    <property type="term" value="F:dTMP kinase activity"/>
    <property type="evidence" value="ECO:0007669"/>
    <property type="project" value="UniProtKB-EC"/>
</dbReference>
<evidence type="ECO:0000256" key="8">
    <source>
        <dbReference type="ARBA" id="ARBA00022840"/>
    </source>
</evidence>
<keyword evidence="7 12" id="KW-0418">Kinase</keyword>
<evidence type="ECO:0000256" key="7">
    <source>
        <dbReference type="ARBA" id="ARBA00022777"/>
    </source>
</evidence>
<sequence>MVRPALVRGAVVISDRYVDSSLAYQGAGRTLPAQEVSWLSSWATGGLKPDLVVLLDVDPRTGLARVESRRQGADRLEAESIAFHERVRYAFLDLAAADPKRYLVLDASRSAEEIAEAVARRVDEFLVDPAGIVHPRRPTARTPPSSPSYPTRSSWPWSAPPDGGRLRRPGRAGRGGGDPAPRRRLGRRAAECPHRAPGPCWRGTGPDGGPSRRRSDGRPRVGMTHAWIFTGPPGSGRSVAARAFTAALQCVHGTGCGACPGCRTTLAGTHADVRLVVPEGLSIGVDEMRALVLRAA</sequence>
<dbReference type="Gene3D" id="3.40.50.300">
    <property type="entry name" value="P-loop containing nucleotide triphosphate hydrolases"/>
    <property type="match status" value="2"/>
</dbReference>
<feature type="domain" description="Thymidylate kinase-like" evidence="11">
    <location>
        <begin position="3"/>
        <end position="117"/>
    </location>
</feature>
<comment type="similarity">
    <text evidence="1">Belongs to the thymidylate kinase family.</text>
</comment>
<gene>
    <name evidence="12" type="ORF">GA0074695_0001</name>
</gene>
<dbReference type="GO" id="GO:0005829">
    <property type="term" value="C:cytosol"/>
    <property type="evidence" value="ECO:0007669"/>
    <property type="project" value="TreeGrafter"/>
</dbReference>
<dbReference type="CDD" id="cd01672">
    <property type="entry name" value="TMPK"/>
    <property type="match status" value="1"/>
</dbReference>
<evidence type="ECO:0000256" key="6">
    <source>
        <dbReference type="ARBA" id="ARBA00022741"/>
    </source>
</evidence>
<dbReference type="InterPro" id="IPR039430">
    <property type="entry name" value="Thymidylate_kin-like_dom"/>
</dbReference>
<protein>
    <recommendedName>
        <fullName evidence="3">Thymidylate kinase</fullName>
        <ecNumber evidence="2">2.7.4.9</ecNumber>
    </recommendedName>
</protein>
<keyword evidence="13" id="KW-1185">Reference proteome</keyword>
<dbReference type="PROSITE" id="PS01331">
    <property type="entry name" value="THYMIDYLATE_KINASE"/>
    <property type="match status" value="1"/>
</dbReference>
<dbReference type="Pfam" id="PF13177">
    <property type="entry name" value="DNA_pol3_delta2"/>
    <property type="match status" value="1"/>
</dbReference>
<feature type="non-terminal residue" evidence="12">
    <location>
        <position position="296"/>
    </location>
</feature>
<dbReference type="InterPro" id="IPR027417">
    <property type="entry name" value="P-loop_NTPase"/>
</dbReference>
<dbReference type="AlphaFoldDB" id="A0A1C4TZQ1"/>
<dbReference type="Pfam" id="PF02223">
    <property type="entry name" value="Thymidylate_kin"/>
    <property type="match status" value="1"/>
</dbReference>
<feature type="compositionally biased region" description="Low complexity" evidence="10">
    <location>
        <begin position="140"/>
        <end position="163"/>
    </location>
</feature>
<accession>A0A1C4TZQ1</accession>
<dbReference type="GO" id="GO:0006235">
    <property type="term" value="P:dTTP biosynthetic process"/>
    <property type="evidence" value="ECO:0007669"/>
    <property type="project" value="TreeGrafter"/>
</dbReference>
<dbReference type="Proteomes" id="UP000198242">
    <property type="component" value="Chromosome I"/>
</dbReference>
<name>A0A1C4TZQ1_MICVI</name>
<keyword evidence="6" id="KW-0547">Nucleotide-binding</keyword>